<dbReference type="EMBL" id="DAAXHB010000006">
    <property type="protein sequence ID" value="HAG0976192.1"/>
    <property type="molecule type" value="Genomic_DNA"/>
</dbReference>
<sequence length="58" mass="6090">MDLGDSALIQEDGSTLNVELNSDSAQPLITGGSATLGGDLVVSDASTRHVYPGRRRQF</sequence>
<reference evidence="1" key="2">
    <citation type="submission" date="2020-02" db="EMBL/GenBank/DDBJ databases">
        <authorList>
            <consortium name="NCBI Pathogen Detection Project"/>
        </authorList>
    </citation>
    <scope>NUCLEOTIDE SEQUENCE</scope>
    <source>
        <strain evidence="4">MA.05ba 992-b</strain>
        <strain evidence="1">MA.112 KAK-S</strain>
        <strain evidence="2">MA.153 KAK-3</strain>
        <strain evidence="3">MA.AU229 st54</strain>
        <strain evidence="5">MA.CK_08/00001351</strain>
    </source>
</reference>
<protein>
    <submittedName>
        <fullName evidence="1">Uncharacterized protein</fullName>
    </submittedName>
</protein>
<dbReference type="EMBL" id="DAAUKS010000005">
    <property type="protein sequence ID" value="HAF1590857.1"/>
    <property type="molecule type" value="Genomic_DNA"/>
</dbReference>
<gene>
    <name evidence="3" type="ORF">G5T58_002751</name>
    <name evidence="1" type="ORF">G8M43_003075</name>
    <name evidence="2" type="ORF">G8N81_002948</name>
    <name evidence="5" type="ORF">G8O36_001215</name>
    <name evidence="4" type="ORF">G8R26_003155</name>
</gene>
<evidence type="ECO:0000313" key="2">
    <source>
        <dbReference type="EMBL" id="HAF5869645.1"/>
    </source>
</evidence>
<evidence type="ECO:0000313" key="4">
    <source>
        <dbReference type="EMBL" id="HAG0976192.1"/>
    </source>
</evidence>
<evidence type="ECO:0000313" key="3">
    <source>
        <dbReference type="EMBL" id="HAF8382607.1"/>
    </source>
</evidence>
<reference evidence="1" key="1">
    <citation type="journal article" date="2018" name="Genome Biol.">
        <title>SKESA: strategic k-mer extension for scrupulous assemblies.</title>
        <authorList>
            <person name="Souvorov A."/>
            <person name="Agarwala R."/>
            <person name="Lipman D.J."/>
        </authorList>
    </citation>
    <scope>NUCLEOTIDE SEQUENCE</scope>
    <source>
        <strain evidence="4">MA.05ba 992-b</strain>
        <strain evidence="1">MA.112 KAK-S</strain>
        <strain evidence="2">MA.153 KAK-3</strain>
        <strain evidence="3">MA.AU229 st54</strain>
        <strain evidence="5">MA.CK_08/00001351</strain>
    </source>
</reference>
<dbReference type="EMBL" id="DAAWLL010000005">
    <property type="protein sequence ID" value="HAF8382607.1"/>
    <property type="molecule type" value="Genomic_DNA"/>
</dbReference>
<name>A0A742R4Y6_SALER</name>
<proteinExistence type="predicted"/>
<comment type="caution">
    <text evidence="1">The sequence shown here is derived from an EMBL/GenBank/DDBJ whole genome shotgun (WGS) entry which is preliminary data.</text>
</comment>
<dbReference type="EMBL" id="DAAVSV010000006">
    <property type="protein sequence ID" value="HAF5869645.1"/>
    <property type="molecule type" value="Genomic_DNA"/>
</dbReference>
<accession>A0A742R4Y6</accession>
<dbReference type="AlphaFoldDB" id="A0A742R4Y6"/>
<evidence type="ECO:0000313" key="5">
    <source>
        <dbReference type="EMBL" id="HAG1010784.1"/>
    </source>
</evidence>
<organism evidence="1">
    <name type="scientific">Salmonella enterica</name>
    <name type="common">Salmonella choleraesuis</name>
    <dbReference type="NCBI Taxonomy" id="28901"/>
    <lineage>
        <taxon>Bacteria</taxon>
        <taxon>Pseudomonadati</taxon>
        <taxon>Pseudomonadota</taxon>
        <taxon>Gammaproteobacteria</taxon>
        <taxon>Enterobacterales</taxon>
        <taxon>Enterobacteriaceae</taxon>
        <taxon>Salmonella</taxon>
    </lineage>
</organism>
<dbReference type="EMBL" id="DAAXHH010000003">
    <property type="protein sequence ID" value="HAG1010784.1"/>
    <property type="molecule type" value="Genomic_DNA"/>
</dbReference>
<evidence type="ECO:0000313" key="1">
    <source>
        <dbReference type="EMBL" id="HAF1590857.1"/>
    </source>
</evidence>